<gene>
    <name evidence="2" type="ORF">CYCCA115_LOCUS13788</name>
</gene>
<dbReference type="EMBL" id="CAKOGP040001814">
    <property type="protein sequence ID" value="CAJ1952931.1"/>
    <property type="molecule type" value="Genomic_DNA"/>
</dbReference>
<feature type="region of interest" description="Disordered" evidence="1">
    <location>
        <begin position="111"/>
        <end position="140"/>
    </location>
</feature>
<evidence type="ECO:0000256" key="1">
    <source>
        <dbReference type="SAM" id="MobiDB-lite"/>
    </source>
</evidence>
<dbReference type="SUPFAM" id="SSF51905">
    <property type="entry name" value="FAD/NAD(P)-binding domain"/>
    <property type="match status" value="1"/>
</dbReference>
<organism evidence="2 3">
    <name type="scientific">Cylindrotheca closterium</name>
    <dbReference type="NCBI Taxonomy" id="2856"/>
    <lineage>
        <taxon>Eukaryota</taxon>
        <taxon>Sar</taxon>
        <taxon>Stramenopiles</taxon>
        <taxon>Ochrophyta</taxon>
        <taxon>Bacillariophyta</taxon>
        <taxon>Bacillariophyceae</taxon>
        <taxon>Bacillariophycidae</taxon>
        <taxon>Bacillariales</taxon>
        <taxon>Bacillariaceae</taxon>
        <taxon>Cylindrotheca</taxon>
    </lineage>
</organism>
<accession>A0AAD2FTR4</accession>
<dbReference type="PANTHER" id="PTHR16128">
    <property type="entry name" value="FAD/NAD(P)-BINDING OXIDOREDUCTASE FAMILY PROTEIN"/>
    <property type="match status" value="1"/>
</dbReference>
<dbReference type="Proteomes" id="UP001295423">
    <property type="component" value="Unassembled WGS sequence"/>
</dbReference>
<proteinExistence type="predicted"/>
<dbReference type="AlphaFoldDB" id="A0AAD2FTR4"/>
<protein>
    <recommendedName>
        <fullName evidence="4">Amine oxidase</fullName>
    </recommendedName>
</protein>
<dbReference type="InterPro" id="IPR036188">
    <property type="entry name" value="FAD/NAD-bd_sf"/>
</dbReference>
<evidence type="ECO:0008006" key="4">
    <source>
        <dbReference type="Google" id="ProtNLM"/>
    </source>
</evidence>
<dbReference type="Gene3D" id="3.90.660.10">
    <property type="match status" value="1"/>
</dbReference>
<evidence type="ECO:0000313" key="3">
    <source>
        <dbReference type="Proteomes" id="UP001295423"/>
    </source>
</evidence>
<evidence type="ECO:0000313" key="2">
    <source>
        <dbReference type="EMBL" id="CAJ1952931.1"/>
    </source>
</evidence>
<name>A0AAD2FTR4_9STRA</name>
<feature type="compositionally biased region" description="Basic and acidic residues" evidence="1">
    <location>
        <begin position="118"/>
        <end position="128"/>
    </location>
</feature>
<sequence>MAASPPRIAVVGGGIAGTLASLVLRNRGLVPVIIDQGQDVGGRLRGVSRSKIGGNLDAGAQFLRASDARLQPVWHMLEQQGLLASWRGRFGMLGNSGGGFLPASIVGQATAAGMRKQHPSDSDNKEDQAGDGQAVGASSPTDSGDFCGFVTNYGTNDKVTPTYVAVPNNESLCPNICRLASIDKISSTTVLGAQTNPEGGWVLNVDGDMQSGDMSFDALVLASHDPSLAANTIESIIEAEKMASDASPDDAHSKLLERLGNLVSDLHKTRNAKQPVFSWSGKFPTELTQSLDFDAASVPGSHVVQFVARESSKPQYASNAAEDTEIWTAISTSLLAQDILKRHSGREASEEATTVMSEAVSKLLFQNEANNNVLPQDASAVRWGAAFSSPTLGLKEDSIFLNPWRLAIAGDFVSDAYPSPLEAAALSGLEAGERVAAMFQAMGSIPPPQ</sequence>
<comment type="caution">
    <text evidence="2">The sequence shown here is derived from an EMBL/GenBank/DDBJ whole genome shotgun (WGS) entry which is preliminary data.</text>
</comment>
<dbReference type="Pfam" id="PF13450">
    <property type="entry name" value="NAD_binding_8"/>
    <property type="match status" value="1"/>
</dbReference>
<keyword evidence="3" id="KW-1185">Reference proteome</keyword>
<dbReference type="Gene3D" id="3.50.50.60">
    <property type="entry name" value="FAD/NAD(P)-binding domain"/>
    <property type="match status" value="1"/>
</dbReference>
<reference evidence="2" key="1">
    <citation type="submission" date="2023-08" db="EMBL/GenBank/DDBJ databases">
        <authorList>
            <person name="Audoor S."/>
            <person name="Bilcke G."/>
        </authorList>
    </citation>
    <scope>NUCLEOTIDE SEQUENCE</scope>
</reference>
<dbReference type="PANTHER" id="PTHR16128:SF5">
    <property type="entry name" value="FAD_NAD(P)-BINDING OXIDOREDUCTASE FAMILY PROTEIN"/>
    <property type="match status" value="1"/>
</dbReference>